<dbReference type="Proteomes" id="UP000249890">
    <property type="component" value="Chromosome"/>
</dbReference>
<dbReference type="EMBL" id="CP021780">
    <property type="protein sequence ID" value="ASA20210.1"/>
    <property type="molecule type" value="Genomic_DNA"/>
</dbReference>
<accession>A0A2Z2KB59</accession>
<evidence type="ECO:0000313" key="1">
    <source>
        <dbReference type="EMBL" id="ASA20210.1"/>
    </source>
</evidence>
<gene>
    <name evidence="1" type="ORF">B9T62_04975</name>
</gene>
<organism evidence="1 2">
    <name type="scientific">Paenibacillus donghaensis</name>
    <dbReference type="NCBI Taxonomy" id="414771"/>
    <lineage>
        <taxon>Bacteria</taxon>
        <taxon>Bacillati</taxon>
        <taxon>Bacillota</taxon>
        <taxon>Bacilli</taxon>
        <taxon>Bacillales</taxon>
        <taxon>Paenibacillaceae</taxon>
        <taxon>Paenibacillus</taxon>
    </lineage>
</organism>
<keyword evidence="2" id="KW-1185">Reference proteome</keyword>
<dbReference type="InterPro" id="IPR025234">
    <property type="entry name" value="YjzH-like"/>
</dbReference>
<dbReference type="Pfam" id="PF13783">
    <property type="entry name" value="DUF4177"/>
    <property type="match status" value="1"/>
</dbReference>
<protein>
    <recommendedName>
        <fullName evidence="3">DUF4177 domain-containing protein</fullName>
    </recommendedName>
</protein>
<evidence type="ECO:0000313" key="2">
    <source>
        <dbReference type="Proteomes" id="UP000249890"/>
    </source>
</evidence>
<name>A0A2Z2KB59_9BACL</name>
<dbReference type="KEGG" id="pdh:B9T62_04975"/>
<dbReference type="OrthoDB" id="1739894at2"/>
<proteinExistence type="predicted"/>
<reference evidence="1 2" key="1">
    <citation type="submission" date="2017-06" db="EMBL/GenBank/DDBJ databases">
        <title>Complete genome sequence of Paenibacillus donghaensis KCTC 13049T isolated from East Sea sediment, South Korea.</title>
        <authorList>
            <person name="Jung B.K."/>
            <person name="Hong S.-J."/>
            <person name="Shin J.-H."/>
        </authorList>
    </citation>
    <scope>NUCLEOTIDE SEQUENCE [LARGE SCALE GENOMIC DNA]</scope>
    <source>
        <strain evidence="1 2">KCTC 13049</strain>
    </source>
</reference>
<dbReference type="AlphaFoldDB" id="A0A2Z2KB59"/>
<evidence type="ECO:0008006" key="3">
    <source>
        <dbReference type="Google" id="ProtNLM"/>
    </source>
</evidence>
<sequence>MYEYKFIDIPLKKSKKALIVTEADYQELIRSHAAEGWRLVQIFAPMGDGLLIADHYQIILERSGS</sequence>